<reference evidence="2" key="2">
    <citation type="submission" date="2020-05" db="UniProtKB">
        <authorList>
            <consortium name="EnsemblMetazoa"/>
        </authorList>
    </citation>
    <scope>IDENTIFICATION</scope>
    <source>
        <strain evidence="2">CM1001059</strain>
    </source>
</reference>
<dbReference type="AlphaFoldDB" id="A0A182U7W0"/>
<evidence type="ECO:0000256" key="1">
    <source>
        <dbReference type="SAM" id="MobiDB-lite"/>
    </source>
</evidence>
<name>A0A182U7W0_9DIPT</name>
<dbReference type="Proteomes" id="UP000075902">
    <property type="component" value="Unassembled WGS sequence"/>
</dbReference>
<sequence length="146" mass="16190">MDRQRCNAPPGSSGRPTDDTKRRKLSPGRNVPAEQGRSSDEDDEDSNAALSTHHYREEKILSVTAHSGTHISPARRPKPGPAFTSTPRAGGEEKGSPGGSEARSNSPAWYSAYRSQMVHRMMDGKRQYNSSLNEYDIHILEKRGKR</sequence>
<accession>A0A182U7W0</accession>
<protein>
    <submittedName>
        <fullName evidence="2">Uncharacterized protein</fullName>
    </submittedName>
</protein>
<dbReference type="VEuPathDB" id="VectorBase:AMEC015520"/>
<organism evidence="2 3">
    <name type="scientific">Anopheles melas</name>
    <dbReference type="NCBI Taxonomy" id="34690"/>
    <lineage>
        <taxon>Eukaryota</taxon>
        <taxon>Metazoa</taxon>
        <taxon>Ecdysozoa</taxon>
        <taxon>Arthropoda</taxon>
        <taxon>Hexapoda</taxon>
        <taxon>Insecta</taxon>
        <taxon>Pterygota</taxon>
        <taxon>Neoptera</taxon>
        <taxon>Endopterygota</taxon>
        <taxon>Diptera</taxon>
        <taxon>Nematocera</taxon>
        <taxon>Culicoidea</taxon>
        <taxon>Culicidae</taxon>
        <taxon>Anophelinae</taxon>
        <taxon>Anopheles</taxon>
    </lineage>
</organism>
<evidence type="ECO:0000313" key="2">
    <source>
        <dbReference type="EnsemblMetazoa" id="AMEC015520-PA"/>
    </source>
</evidence>
<feature type="region of interest" description="Disordered" evidence="1">
    <location>
        <begin position="1"/>
        <end position="107"/>
    </location>
</feature>
<reference evidence="3" key="1">
    <citation type="submission" date="2014-01" db="EMBL/GenBank/DDBJ databases">
        <title>The Genome Sequence of Anopheles melas CM1001059_A (V2).</title>
        <authorList>
            <consortium name="The Broad Institute Genomics Platform"/>
            <person name="Neafsey D.E."/>
            <person name="Besansky N."/>
            <person name="Howell P."/>
            <person name="Walton C."/>
            <person name="Young S.K."/>
            <person name="Zeng Q."/>
            <person name="Gargeya S."/>
            <person name="Fitzgerald M."/>
            <person name="Haas B."/>
            <person name="Abouelleil A."/>
            <person name="Allen A.W."/>
            <person name="Alvarado L."/>
            <person name="Arachchi H.M."/>
            <person name="Berlin A.M."/>
            <person name="Chapman S.B."/>
            <person name="Gainer-Dewar J."/>
            <person name="Goldberg J."/>
            <person name="Griggs A."/>
            <person name="Gujja S."/>
            <person name="Hansen M."/>
            <person name="Howarth C."/>
            <person name="Imamovic A."/>
            <person name="Ireland A."/>
            <person name="Larimer J."/>
            <person name="McCowan C."/>
            <person name="Murphy C."/>
            <person name="Pearson M."/>
            <person name="Poon T.W."/>
            <person name="Priest M."/>
            <person name="Roberts A."/>
            <person name="Saif S."/>
            <person name="Shea T."/>
            <person name="Sisk P."/>
            <person name="Sykes S."/>
            <person name="Wortman J."/>
            <person name="Nusbaum C."/>
            <person name="Birren B."/>
        </authorList>
    </citation>
    <scope>NUCLEOTIDE SEQUENCE [LARGE SCALE GENOMIC DNA]</scope>
    <source>
        <strain evidence="3">CM1001059</strain>
    </source>
</reference>
<evidence type="ECO:0000313" key="3">
    <source>
        <dbReference type="Proteomes" id="UP000075902"/>
    </source>
</evidence>
<keyword evidence="3" id="KW-1185">Reference proteome</keyword>
<dbReference type="EnsemblMetazoa" id="AMEC015520-RA">
    <property type="protein sequence ID" value="AMEC015520-PA"/>
    <property type="gene ID" value="AMEC015520"/>
</dbReference>
<proteinExistence type="predicted"/>